<dbReference type="STRING" id="983506.L8WJW5"/>
<sequence length="510" mass="57696">MRMTLSRSRSSRNIGILGESDPGAVGRTASKRYEATDWLTKDTKVPDPQIDSLDSVMTAIIRLPYSLMKSRVGHVNLHEQAEYHLGQFRCFGNIDDIEKAIEYRACALDLTPSGHPSTLLRISCLRVYYDERYRRLGNLIPVCIVSARGKGTCDAGREDWDTETRGRLAGRVAVHPGSEEAGWVGKKRIKRGIRAVTLHRLRATPYNLDGLNKSMEYDIRALELTPDNDPRLPTRLDNMRISYEMCYDHSDLPQRHSELGVAHTDRYRRMGEPADLENSIECYCRALAHTPDGHPCLPRRHADLGASYTHQYRRTGDPADLEKSIEHHSHALDLTPDGHPDLPDRHADLGVAYTDRYRRMGEPADLEMSIECKSRALVLTPDGHPDLPRRHSDLGVAYTYRYRRMGEAVDLEKSIEYKSRALALTPDGHSDLPQRHSELGVAHTDRYRRMGEPADLENSIECYCRALALTPDAHPDLPVRHTHLGVVDRVQFSCARPHSRRPSLPTTPAC</sequence>
<keyword evidence="3" id="KW-1185">Reference proteome</keyword>
<reference evidence="2 3" key="1">
    <citation type="journal article" date="2013" name="Nat. Commun.">
        <title>The evolution and pathogenic mechanisms of the rice sheath blight pathogen.</title>
        <authorList>
            <person name="Zheng A."/>
            <person name="Lin R."/>
            <person name="Xu L."/>
            <person name="Qin P."/>
            <person name="Tang C."/>
            <person name="Ai P."/>
            <person name="Zhang D."/>
            <person name="Liu Y."/>
            <person name="Sun Z."/>
            <person name="Feng H."/>
            <person name="Wang Y."/>
            <person name="Chen Y."/>
            <person name="Liang X."/>
            <person name="Fu R."/>
            <person name="Li Q."/>
            <person name="Zhang J."/>
            <person name="Yu X."/>
            <person name="Xie Z."/>
            <person name="Ding L."/>
            <person name="Guan P."/>
            <person name="Tang J."/>
            <person name="Liang Y."/>
            <person name="Wang S."/>
            <person name="Deng Q."/>
            <person name="Li S."/>
            <person name="Zhu J."/>
            <person name="Wang L."/>
            <person name="Liu H."/>
            <person name="Li P."/>
        </authorList>
    </citation>
    <scope>NUCLEOTIDE SEQUENCE [LARGE SCALE GENOMIC DNA]</scope>
    <source>
        <strain evidence="3">AG-1 IA</strain>
    </source>
</reference>
<feature type="region of interest" description="Disordered" evidence="1">
    <location>
        <begin position="1"/>
        <end position="22"/>
    </location>
</feature>
<evidence type="ECO:0000313" key="2">
    <source>
        <dbReference type="EMBL" id="ELU37103.1"/>
    </source>
</evidence>
<evidence type="ECO:0000313" key="3">
    <source>
        <dbReference type="Proteomes" id="UP000011668"/>
    </source>
</evidence>
<feature type="compositionally biased region" description="Low complexity" evidence="1">
    <location>
        <begin position="1"/>
        <end position="12"/>
    </location>
</feature>
<organism evidence="2 3">
    <name type="scientific">Thanatephorus cucumeris (strain AG1-IA)</name>
    <name type="common">Rice sheath blight fungus</name>
    <name type="synonym">Rhizoctonia solani</name>
    <dbReference type="NCBI Taxonomy" id="983506"/>
    <lineage>
        <taxon>Eukaryota</taxon>
        <taxon>Fungi</taxon>
        <taxon>Dikarya</taxon>
        <taxon>Basidiomycota</taxon>
        <taxon>Agaricomycotina</taxon>
        <taxon>Agaricomycetes</taxon>
        <taxon>Cantharellales</taxon>
        <taxon>Ceratobasidiaceae</taxon>
        <taxon>Rhizoctonia</taxon>
        <taxon>Rhizoctonia solani AG-1</taxon>
    </lineage>
</organism>
<accession>L8WJW5</accession>
<comment type="caution">
    <text evidence="2">The sequence shown here is derived from an EMBL/GenBank/DDBJ whole genome shotgun (WGS) entry which is preliminary data.</text>
</comment>
<proteinExistence type="predicted"/>
<dbReference type="AlphaFoldDB" id="L8WJW5"/>
<evidence type="ECO:0000256" key="1">
    <source>
        <dbReference type="SAM" id="MobiDB-lite"/>
    </source>
</evidence>
<dbReference type="SUPFAM" id="SSF81901">
    <property type="entry name" value="HCP-like"/>
    <property type="match status" value="1"/>
</dbReference>
<dbReference type="InterPro" id="IPR011990">
    <property type="entry name" value="TPR-like_helical_dom_sf"/>
</dbReference>
<dbReference type="EMBL" id="AFRT01002869">
    <property type="protein sequence ID" value="ELU37103.1"/>
    <property type="molecule type" value="Genomic_DNA"/>
</dbReference>
<name>L8WJW5_THACA</name>
<dbReference type="HOGENOM" id="CLU_534394_0_0_1"/>
<gene>
    <name evidence="2" type="ORF">AG1IA_08874</name>
</gene>
<dbReference type="Proteomes" id="UP000011668">
    <property type="component" value="Unassembled WGS sequence"/>
</dbReference>
<dbReference type="OrthoDB" id="9991317at2759"/>
<protein>
    <submittedName>
        <fullName evidence="2">Sel1 domain-containing protein</fullName>
    </submittedName>
</protein>
<dbReference type="Gene3D" id="1.25.40.10">
    <property type="entry name" value="Tetratricopeptide repeat domain"/>
    <property type="match status" value="2"/>
</dbReference>